<gene>
    <name evidence="2" type="primary">62</name>
    <name evidence="2" type="ORF">SEA_DRLUPO_62</name>
</gene>
<sequence>MTYPGVRIVRVSEVIKVGRVLANQPRAVRIREPENQDSAHSAVHGGINILTNSASDTRKIMAAWSEIAEALASKIEEVLDRETPPAEDAPNKKESDDGQ</sequence>
<organism evidence="2 3">
    <name type="scientific">Mycobacterium phage DrLupo</name>
    <dbReference type="NCBI Taxonomy" id="2499037"/>
    <lineage>
        <taxon>Viruses</taxon>
        <taxon>Duplodnaviria</taxon>
        <taxon>Heunggongvirae</taxon>
        <taxon>Uroviricota</taxon>
        <taxon>Caudoviricetes</taxon>
        <taxon>Barnyardvirus</taxon>
        <taxon>Barnyardvirus drlupo</taxon>
    </lineage>
</organism>
<evidence type="ECO:0000256" key="1">
    <source>
        <dbReference type="SAM" id="MobiDB-lite"/>
    </source>
</evidence>
<dbReference type="RefSeq" id="YP_009842760.1">
    <property type="nucleotide sequence ID" value="NC_048743.1"/>
</dbReference>
<proteinExistence type="predicted"/>
<reference evidence="2 3" key="1">
    <citation type="submission" date="2018-12" db="EMBL/GenBank/DDBJ databases">
        <authorList>
            <person name="Almail A."/>
            <person name="Dorhout K.E."/>
            <person name="Johnson J."/>
            <person name="Jorgensen H.J."/>
            <person name="Tolsma S."/>
            <person name="Garlena R.A."/>
            <person name="Russell D.A."/>
            <person name="Pope W.H."/>
            <person name="Jacobs-Sera D."/>
            <person name="Hatfull G.F."/>
        </authorList>
    </citation>
    <scope>NUCLEOTIDE SEQUENCE [LARGE SCALE GENOMIC DNA]</scope>
</reference>
<dbReference type="GeneID" id="55613021"/>
<dbReference type="KEGG" id="vg:55613021"/>
<evidence type="ECO:0000313" key="3">
    <source>
        <dbReference type="Proteomes" id="UP000288363"/>
    </source>
</evidence>
<dbReference type="EMBL" id="MK279909">
    <property type="protein sequence ID" value="AZS12598.1"/>
    <property type="molecule type" value="Genomic_DNA"/>
</dbReference>
<accession>A0A3S9UQL9</accession>
<protein>
    <submittedName>
        <fullName evidence="2">Uncharacterized protein</fullName>
    </submittedName>
</protein>
<keyword evidence="3" id="KW-1185">Reference proteome</keyword>
<name>A0A3S9UQL9_9CAUD</name>
<evidence type="ECO:0000313" key="2">
    <source>
        <dbReference type="EMBL" id="AZS12598.1"/>
    </source>
</evidence>
<feature type="region of interest" description="Disordered" evidence="1">
    <location>
        <begin position="77"/>
        <end position="99"/>
    </location>
</feature>
<dbReference type="Proteomes" id="UP000288363">
    <property type="component" value="Segment"/>
</dbReference>